<name>A0AAE1TX01_9EUCA</name>
<gene>
    <name evidence="2" type="ORF">Pmani_029417</name>
</gene>
<accession>A0AAE1TX01</accession>
<dbReference type="AlphaFoldDB" id="A0AAE1TX01"/>
<dbReference type="EMBL" id="JAWZYT010003472">
    <property type="protein sequence ID" value="KAK4298234.1"/>
    <property type="molecule type" value="Genomic_DNA"/>
</dbReference>
<dbReference type="Proteomes" id="UP001292094">
    <property type="component" value="Unassembled WGS sequence"/>
</dbReference>
<sequence length="68" mass="8116">MKRGEKERFGEGKWRRRREERGMGRAQGKEGGGGGGGGGKKEKKEEEEGRKRRRRRRRKKRKMRECKE</sequence>
<protein>
    <submittedName>
        <fullName evidence="2">Uncharacterized protein</fullName>
    </submittedName>
</protein>
<evidence type="ECO:0000256" key="1">
    <source>
        <dbReference type="SAM" id="MobiDB-lite"/>
    </source>
</evidence>
<keyword evidence="3" id="KW-1185">Reference proteome</keyword>
<feature type="compositionally biased region" description="Gly residues" evidence="1">
    <location>
        <begin position="29"/>
        <end position="38"/>
    </location>
</feature>
<feature type="region of interest" description="Disordered" evidence="1">
    <location>
        <begin position="1"/>
        <end position="68"/>
    </location>
</feature>
<proteinExistence type="predicted"/>
<reference evidence="2" key="1">
    <citation type="submission" date="2023-11" db="EMBL/GenBank/DDBJ databases">
        <title>Genome assemblies of two species of porcelain crab, Petrolisthes cinctipes and Petrolisthes manimaculis (Anomura: Porcellanidae).</title>
        <authorList>
            <person name="Angst P."/>
        </authorList>
    </citation>
    <scope>NUCLEOTIDE SEQUENCE</scope>
    <source>
        <strain evidence="2">PB745_02</strain>
        <tissue evidence="2">Gill</tissue>
    </source>
</reference>
<evidence type="ECO:0000313" key="3">
    <source>
        <dbReference type="Proteomes" id="UP001292094"/>
    </source>
</evidence>
<feature type="compositionally biased region" description="Basic and acidic residues" evidence="1">
    <location>
        <begin position="39"/>
        <end position="50"/>
    </location>
</feature>
<evidence type="ECO:0000313" key="2">
    <source>
        <dbReference type="EMBL" id="KAK4298234.1"/>
    </source>
</evidence>
<feature type="compositionally biased region" description="Basic residues" evidence="1">
    <location>
        <begin position="51"/>
        <end position="68"/>
    </location>
</feature>
<organism evidence="2 3">
    <name type="scientific">Petrolisthes manimaculis</name>
    <dbReference type="NCBI Taxonomy" id="1843537"/>
    <lineage>
        <taxon>Eukaryota</taxon>
        <taxon>Metazoa</taxon>
        <taxon>Ecdysozoa</taxon>
        <taxon>Arthropoda</taxon>
        <taxon>Crustacea</taxon>
        <taxon>Multicrustacea</taxon>
        <taxon>Malacostraca</taxon>
        <taxon>Eumalacostraca</taxon>
        <taxon>Eucarida</taxon>
        <taxon>Decapoda</taxon>
        <taxon>Pleocyemata</taxon>
        <taxon>Anomura</taxon>
        <taxon>Galatheoidea</taxon>
        <taxon>Porcellanidae</taxon>
        <taxon>Petrolisthes</taxon>
    </lineage>
</organism>
<comment type="caution">
    <text evidence="2">The sequence shown here is derived from an EMBL/GenBank/DDBJ whole genome shotgun (WGS) entry which is preliminary data.</text>
</comment>
<feature type="compositionally biased region" description="Basic and acidic residues" evidence="1">
    <location>
        <begin position="1"/>
        <end position="23"/>
    </location>
</feature>